<keyword evidence="6 12" id="KW-0863">Zinc-finger</keyword>
<dbReference type="FunFam" id="3.30.160.60:FF:001480">
    <property type="entry name" value="Si:cabz01071911.3"/>
    <property type="match status" value="1"/>
</dbReference>
<feature type="domain" description="C2H2-type" evidence="13">
    <location>
        <begin position="881"/>
        <end position="908"/>
    </location>
</feature>
<dbReference type="GO" id="GO:0005634">
    <property type="term" value="C:nucleus"/>
    <property type="evidence" value="ECO:0007669"/>
    <property type="project" value="UniProtKB-SubCell"/>
</dbReference>
<dbReference type="PANTHER" id="PTHR24376:SF243">
    <property type="entry name" value="C2H2-TYPE DOMAIN-CONTAINING PROTEIN"/>
    <property type="match status" value="1"/>
</dbReference>
<keyword evidence="4" id="KW-0479">Metal-binding</keyword>
<feature type="domain" description="C2H2-type" evidence="13">
    <location>
        <begin position="73"/>
        <end position="100"/>
    </location>
</feature>
<dbReference type="GO" id="GO:0001228">
    <property type="term" value="F:DNA-binding transcription activator activity, RNA polymerase II-specific"/>
    <property type="evidence" value="ECO:0007669"/>
    <property type="project" value="TreeGrafter"/>
</dbReference>
<feature type="domain" description="C2H2-type" evidence="13">
    <location>
        <begin position="909"/>
        <end position="934"/>
    </location>
</feature>
<dbReference type="SUPFAM" id="SSF57667">
    <property type="entry name" value="beta-beta-alpha zinc fingers"/>
    <property type="match status" value="11"/>
</dbReference>
<evidence type="ECO:0000256" key="7">
    <source>
        <dbReference type="ARBA" id="ARBA00022833"/>
    </source>
</evidence>
<evidence type="ECO:0000259" key="13">
    <source>
        <dbReference type="PROSITE" id="PS50157"/>
    </source>
</evidence>
<dbReference type="EnsemblMetazoa" id="XM_014391947.2">
    <property type="protein sequence ID" value="XP_014247433.2"/>
    <property type="gene ID" value="LOC106665496"/>
</dbReference>
<feature type="domain" description="C2H2-type" evidence="13">
    <location>
        <begin position="853"/>
        <end position="880"/>
    </location>
</feature>
<evidence type="ECO:0000256" key="1">
    <source>
        <dbReference type="ARBA" id="ARBA00004123"/>
    </source>
</evidence>
<evidence type="ECO:0000256" key="4">
    <source>
        <dbReference type="ARBA" id="ARBA00022723"/>
    </source>
</evidence>
<accession>A0A8I6RM02</accession>
<dbReference type="PROSITE" id="PS00028">
    <property type="entry name" value="ZINC_FINGER_C2H2_1"/>
    <property type="match status" value="16"/>
</dbReference>
<dbReference type="InterPro" id="IPR036236">
    <property type="entry name" value="Znf_C2H2_sf"/>
</dbReference>
<keyword evidence="10" id="KW-0804">Transcription</keyword>
<sequence length="934" mass="108239">MATSIIETDVTKLVEATEKKLFYCKLCYYKTTCPGVLKVHELIHQAENFDKKENRNDSDSCGQNWDRRCLSYRICPICMYKCGRTGNMARHIRTHTGEKPFSCMECDYKCTTLGSLHRHYKVHTGEKPFSCTECDYKCALADTLREHMKKHSGEKPFVCSVCGYKCTRAGNLDRHMRKHTGERPYSCPHCGYKCSQAGNLKEHIKTHTEEKPFFCTECTYRCTRAANLDRHMKIHPGKQLSCPKCRYLTLSAVDFQKHFKTHFQKHYFVCTICQYNCFDPEDFDGHQFIKKNEKGEVENKGSPKLCSGSKMLHCSRCDYVCYEMLELSIHIAKHPKEEFPDMKQEIRAQLNSVTNTFLKYGRNKRELGIRSLPDTRTTKGKMRWKLESLDHRLLENRINGKSCTAGKEPVVCVICGLVCISLEELKQHSTIHKTEHYIEISSQNIKSLVCLQCEHLTGDDLEEHKRSHKDQQITVKISNGYGNTINNMIKPPSQICVLSPTEILKKFNTGFDSDVNNENEMKEETKLEDELLQNTSNDTEERNVFEQEDKINQEKPQSSYQDLLIKKDETIANKDNDFHTLQPVNQNVLSCNKPHKCSKCNLTFASIQELQDHKKSHKYDKHFCCIECDYRCSSLSSLTRHIRTHTGEKPYSCEMCDYSSAQACDLVKHKRKHTGEKPYICSICDYACTQSGDLKKHMRKHTGEKPFSCTYKTCKFTCSQGSDLKRHEKRHYKEKPYKCAECDFSCNVYIFLINHLQSHSDKSNFMCVKCGFISQDEEGLDKHIASHDVNDANRNAIYCTLCDYKCSHPSRLRDHFRIHSGERPFVCNLCNARFKINSTLRRHVLTHSGEKPFACSQCEYRCLRAEDLPSHMKTHTGEKPYKCTDCDYTCAHTGALRRHYRKHTGEKPYSCKECTFTSICAGNLKKHMKKHKKD</sequence>
<organism evidence="14 15">
    <name type="scientific">Cimex lectularius</name>
    <name type="common">Bed bug</name>
    <name type="synonym">Acanthia lectularia</name>
    <dbReference type="NCBI Taxonomy" id="79782"/>
    <lineage>
        <taxon>Eukaryota</taxon>
        <taxon>Metazoa</taxon>
        <taxon>Ecdysozoa</taxon>
        <taxon>Arthropoda</taxon>
        <taxon>Hexapoda</taxon>
        <taxon>Insecta</taxon>
        <taxon>Pterygota</taxon>
        <taxon>Neoptera</taxon>
        <taxon>Paraneoptera</taxon>
        <taxon>Hemiptera</taxon>
        <taxon>Heteroptera</taxon>
        <taxon>Panheteroptera</taxon>
        <taxon>Cimicomorpha</taxon>
        <taxon>Cimicidae</taxon>
        <taxon>Cimex</taxon>
    </lineage>
</organism>
<dbReference type="FunFam" id="3.30.160.60:FF:000322">
    <property type="entry name" value="GDNF-inducible zinc finger protein 1"/>
    <property type="match status" value="1"/>
</dbReference>
<dbReference type="OrthoDB" id="8895262at2759"/>
<feature type="domain" description="C2H2-type" evidence="13">
    <location>
        <begin position="595"/>
        <end position="622"/>
    </location>
</feature>
<dbReference type="FunFam" id="3.30.160.60:FF:000446">
    <property type="entry name" value="Zinc finger protein"/>
    <property type="match status" value="3"/>
</dbReference>
<dbReference type="GO" id="GO:0008270">
    <property type="term" value="F:zinc ion binding"/>
    <property type="evidence" value="ECO:0007669"/>
    <property type="project" value="UniProtKB-KW"/>
</dbReference>
<dbReference type="RefSeq" id="XP_014247433.2">
    <property type="nucleotide sequence ID" value="XM_014391947.2"/>
</dbReference>
<evidence type="ECO:0000256" key="3">
    <source>
        <dbReference type="ARBA" id="ARBA00007746"/>
    </source>
</evidence>
<dbReference type="Gene3D" id="3.30.160.60">
    <property type="entry name" value="Classic Zinc Finger"/>
    <property type="match status" value="17"/>
</dbReference>
<feature type="domain" description="C2H2-type" evidence="13">
    <location>
        <begin position="797"/>
        <end position="824"/>
    </location>
</feature>
<dbReference type="InterPro" id="IPR013087">
    <property type="entry name" value="Znf_C2H2_type"/>
</dbReference>
<dbReference type="SMART" id="SM00355">
    <property type="entry name" value="ZnF_C2H2"/>
    <property type="match status" value="24"/>
</dbReference>
<dbReference type="Proteomes" id="UP000494040">
    <property type="component" value="Unassembled WGS sequence"/>
</dbReference>
<name>A0A8I6RM02_CIMLE</name>
<dbReference type="FunFam" id="3.30.160.60:FF:000614">
    <property type="entry name" value="Zinc finger protein 142"/>
    <property type="match status" value="2"/>
</dbReference>
<dbReference type="FunFam" id="3.30.160.60:FF:002343">
    <property type="entry name" value="Zinc finger protein 33A"/>
    <property type="match status" value="1"/>
</dbReference>
<dbReference type="Pfam" id="PF00096">
    <property type="entry name" value="zf-C2H2"/>
    <property type="match status" value="6"/>
</dbReference>
<evidence type="ECO:0000256" key="9">
    <source>
        <dbReference type="ARBA" id="ARBA00023125"/>
    </source>
</evidence>
<dbReference type="FunFam" id="3.30.160.60:FF:002452">
    <property type="entry name" value="zinc finger protein 142 isoform X4"/>
    <property type="match status" value="1"/>
</dbReference>
<feature type="domain" description="C2H2-type" evidence="13">
    <location>
        <begin position="623"/>
        <end position="650"/>
    </location>
</feature>
<feature type="domain" description="C2H2-type" evidence="13">
    <location>
        <begin position="213"/>
        <end position="240"/>
    </location>
</feature>
<feature type="domain" description="C2H2-type" evidence="13">
    <location>
        <begin position="651"/>
        <end position="678"/>
    </location>
</feature>
<keyword evidence="11" id="KW-0539">Nucleus</keyword>
<protein>
    <recommendedName>
        <fullName evidence="13">C2H2-type domain-containing protein</fullName>
    </recommendedName>
</protein>
<evidence type="ECO:0000256" key="12">
    <source>
        <dbReference type="PROSITE-ProRule" id="PRU00042"/>
    </source>
</evidence>
<evidence type="ECO:0000256" key="11">
    <source>
        <dbReference type="ARBA" id="ARBA00023242"/>
    </source>
</evidence>
<feature type="domain" description="C2H2-type" evidence="13">
    <location>
        <begin position="825"/>
        <end position="852"/>
    </location>
</feature>
<evidence type="ECO:0000256" key="10">
    <source>
        <dbReference type="ARBA" id="ARBA00023163"/>
    </source>
</evidence>
<feature type="domain" description="C2H2-type" evidence="13">
    <location>
        <begin position="101"/>
        <end position="128"/>
    </location>
</feature>
<reference evidence="14" key="1">
    <citation type="submission" date="2022-01" db="UniProtKB">
        <authorList>
            <consortium name="EnsemblMetazoa"/>
        </authorList>
    </citation>
    <scope>IDENTIFICATION</scope>
</reference>
<keyword evidence="15" id="KW-1185">Reference proteome</keyword>
<proteinExistence type="inferred from homology"/>
<dbReference type="KEGG" id="clec:106665496"/>
<dbReference type="AlphaFoldDB" id="A0A8I6RM02"/>
<keyword evidence="9" id="KW-0238">DNA-binding</keyword>
<evidence type="ECO:0000256" key="5">
    <source>
        <dbReference type="ARBA" id="ARBA00022737"/>
    </source>
</evidence>
<comment type="similarity">
    <text evidence="2">Belongs to the krueppel C2H2-type zinc-finger protein family.</text>
</comment>
<dbReference type="GO" id="GO:0042802">
    <property type="term" value="F:identical protein binding"/>
    <property type="evidence" value="ECO:0007669"/>
    <property type="project" value="UniProtKB-ARBA"/>
</dbReference>
<evidence type="ECO:0000313" key="15">
    <source>
        <dbReference type="Proteomes" id="UP000494040"/>
    </source>
</evidence>
<feature type="domain" description="C2H2-type" evidence="13">
    <location>
        <begin position="707"/>
        <end position="736"/>
    </location>
</feature>
<dbReference type="PANTHER" id="PTHR24376">
    <property type="entry name" value="ZINC FINGER PROTEIN"/>
    <property type="match status" value="1"/>
</dbReference>
<feature type="domain" description="C2H2-type" evidence="13">
    <location>
        <begin position="129"/>
        <end position="156"/>
    </location>
</feature>
<evidence type="ECO:0000256" key="8">
    <source>
        <dbReference type="ARBA" id="ARBA00023015"/>
    </source>
</evidence>
<feature type="domain" description="C2H2-type" evidence="13">
    <location>
        <begin position="157"/>
        <end position="184"/>
    </location>
</feature>
<dbReference type="PROSITE" id="PS50157">
    <property type="entry name" value="ZINC_FINGER_C2H2_2"/>
    <property type="match status" value="16"/>
</dbReference>
<keyword evidence="8" id="KW-0805">Transcription regulation</keyword>
<dbReference type="FunFam" id="3.30.160.60:FF:000508">
    <property type="entry name" value="Myeloid zinc finger 1"/>
    <property type="match status" value="1"/>
</dbReference>
<evidence type="ECO:0000256" key="6">
    <source>
        <dbReference type="ARBA" id="ARBA00022771"/>
    </source>
</evidence>
<evidence type="ECO:0000256" key="2">
    <source>
        <dbReference type="ARBA" id="ARBA00006991"/>
    </source>
</evidence>
<feature type="domain" description="C2H2-type" evidence="13">
    <location>
        <begin position="679"/>
        <end position="706"/>
    </location>
</feature>
<evidence type="ECO:0000313" key="14">
    <source>
        <dbReference type="EnsemblMetazoa" id="XP_014247433.2"/>
    </source>
</evidence>
<comment type="similarity">
    <text evidence="3">Belongs to the hunchback C2H2-type zinc-finger protein family.</text>
</comment>
<dbReference type="FunFam" id="3.30.160.60:FF:000100">
    <property type="entry name" value="Zinc finger 45-like"/>
    <property type="match status" value="1"/>
</dbReference>
<comment type="subcellular location">
    <subcellularLocation>
        <location evidence="1">Nucleus</location>
    </subcellularLocation>
</comment>
<keyword evidence="5" id="KW-0677">Repeat</keyword>
<dbReference type="GeneID" id="106665496"/>
<feature type="domain" description="C2H2-type" evidence="13">
    <location>
        <begin position="185"/>
        <end position="212"/>
    </location>
</feature>
<dbReference type="OMA" id="TEVLHTC"/>
<dbReference type="GO" id="GO:0000978">
    <property type="term" value="F:RNA polymerase II cis-regulatory region sequence-specific DNA binding"/>
    <property type="evidence" value="ECO:0007669"/>
    <property type="project" value="TreeGrafter"/>
</dbReference>
<keyword evidence="7" id="KW-0862">Zinc</keyword>